<evidence type="ECO:0000313" key="4">
    <source>
        <dbReference type="EMBL" id="SVB17581.1"/>
    </source>
</evidence>
<dbReference type="Pfam" id="PF07624">
    <property type="entry name" value="PSD2"/>
    <property type="match status" value="1"/>
</dbReference>
<dbReference type="InterPro" id="IPR013042">
    <property type="entry name" value="DUF1592"/>
</dbReference>
<name>A0A382BVP8_9ZZZZ</name>
<dbReference type="InterPro" id="IPR013039">
    <property type="entry name" value="DUF1588"/>
</dbReference>
<evidence type="ECO:0000259" key="2">
    <source>
        <dbReference type="Pfam" id="PF07627"/>
    </source>
</evidence>
<dbReference type="Pfam" id="PF07627">
    <property type="entry name" value="PSCyt3"/>
    <property type="match status" value="1"/>
</dbReference>
<dbReference type="AlphaFoldDB" id="A0A382BVP8"/>
<sequence length="389" mass="43234">VSLARPAIEAGRKFTDALRVPLRALFSSPAFLFHGGEPGKLDDFSLATRLSYFLWKSLPDEKLFELARAGELSDPKVLAAQVDRMLDDQKSMRFVEDFLGQWLRLREINATTPDEKLYPEFNEILGQGMRKETELFFASLIKENLGASNLLDSDFTFLNRPLANHYGIKGVAGQHFRKVKIPPESPRGGLLTQGSILKITANGTVTSPVMRGNFVLTNLLGTPPDPPPPTAGTVEPDTRGNTTIREILAAHRDEETCNRCHREIDPPGFALESFDPIGGFRTRYRSTPPKGGVFSKIFSGKGPRVDASGVTAGGKAFSGIAEYKELLLEREDQVARHLVSRLLVYATGAEIQFADREKVERLARELSKKGYPVRTIIHKLVQSKLFRNK</sequence>
<dbReference type="Pfam" id="PF07631">
    <property type="entry name" value="PSD4"/>
    <property type="match status" value="1"/>
</dbReference>
<evidence type="ECO:0000259" key="3">
    <source>
        <dbReference type="Pfam" id="PF07631"/>
    </source>
</evidence>
<feature type="domain" description="DUF1592" evidence="3">
    <location>
        <begin position="41"/>
        <end position="168"/>
    </location>
</feature>
<evidence type="ECO:0008006" key="5">
    <source>
        <dbReference type="Google" id="ProtNLM"/>
    </source>
</evidence>
<accession>A0A382BVP8</accession>
<feature type="domain" description="DUF1585" evidence="1">
    <location>
        <begin position="314"/>
        <end position="386"/>
    </location>
</feature>
<gene>
    <name evidence="4" type="ORF">METZ01_LOCUS170435</name>
</gene>
<feature type="non-terminal residue" evidence="4">
    <location>
        <position position="1"/>
    </location>
</feature>
<reference evidence="4" key="1">
    <citation type="submission" date="2018-05" db="EMBL/GenBank/DDBJ databases">
        <authorList>
            <person name="Lanie J.A."/>
            <person name="Ng W.-L."/>
            <person name="Kazmierczak K.M."/>
            <person name="Andrzejewski T.M."/>
            <person name="Davidsen T.M."/>
            <person name="Wayne K.J."/>
            <person name="Tettelin H."/>
            <person name="Glass J.I."/>
            <person name="Rusch D."/>
            <person name="Podicherti R."/>
            <person name="Tsui H.-C.T."/>
            <person name="Winkler M.E."/>
        </authorList>
    </citation>
    <scope>NUCLEOTIDE SEQUENCE</scope>
</reference>
<evidence type="ECO:0000259" key="1">
    <source>
        <dbReference type="Pfam" id="PF07624"/>
    </source>
</evidence>
<dbReference type="EMBL" id="UINC01031474">
    <property type="protein sequence ID" value="SVB17581.1"/>
    <property type="molecule type" value="Genomic_DNA"/>
</dbReference>
<organism evidence="4">
    <name type="scientific">marine metagenome</name>
    <dbReference type="NCBI Taxonomy" id="408172"/>
    <lineage>
        <taxon>unclassified sequences</taxon>
        <taxon>metagenomes</taxon>
        <taxon>ecological metagenomes</taxon>
    </lineage>
</organism>
<feature type="domain" description="DUF1588" evidence="2">
    <location>
        <begin position="187"/>
        <end position="283"/>
    </location>
</feature>
<protein>
    <recommendedName>
        <fullName evidence="5">DUF1592 domain-containing protein</fullName>
    </recommendedName>
</protein>
<dbReference type="InterPro" id="IPR011478">
    <property type="entry name" value="DUF1585"/>
</dbReference>
<proteinExistence type="predicted"/>